<gene>
    <name evidence="1" type="ORF">DHETER_LOCUS4360</name>
</gene>
<proteinExistence type="predicted"/>
<evidence type="ECO:0000313" key="2">
    <source>
        <dbReference type="Proteomes" id="UP000789702"/>
    </source>
</evidence>
<sequence>DDDNYEEEEPTSEEVQDVEFSEEESLKIEELLNLDVANFTNDLGEVILDTGFDKGTRKVVSASFIVATYE</sequence>
<organism evidence="1 2">
    <name type="scientific">Dentiscutata heterogama</name>
    <dbReference type="NCBI Taxonomy" id="1316150"/>
    <lineage>
        <taxon>Eukaryota</taxon>
        <taxon>Fungi</taxon>
        <taxon>Fungi incertae sedis</taxon>
        <taxon>Mucoromycota</taxon>
        <taxon>Glomeromycotina</taxon>
        <taxon>Glomeromycetes</taxon>
        <taxon>Diversisporales</taxon>
        <taxon>Gigasporaceae</taxon>
        <taxon>Dentiscutata</taxon>
    </lineage>
</organism>
<dbReference type="EMBL" id="CAJVPU010004301">
    <property type="protein sequence ID" value="CAG8530887.1"/>
    <property type="molecule type" value="Genomic_DNA"/>
</dbReference>
<protein>
    <submittedName>
        <fullName evidence="1">16689_t:CDS:1</fullName>
    </submittedName>
</protein>
<dbReference type="Proteomes" id="UP000789702">
    <property type="component" value="Unassembled WGS sequence"/>
</dbReference>
<name>A0ACA9LH96_9GLOM</name>
<reference evidence="1" key="1">
    <citation type="submission" date="2021-06" db="EMBL/GenBank/DDBJ databases">
        <authorList>
            <person name="Kallberg Y."/>
            <person name="Tangrot J."/>
            <person name="Rosling A."/>
        </authorList>
    </citation>
    <scope>NUCLEOTIDE SEQUENCE</scope>
    <source>
        <strain evidence="1">IL203A</strain>
    </source>
</reference>
<evidence type="ECO:0000313" key="1">
    <source>
        <dbReference type="EMBL" id="CAG8530887.1"/>
    </source>
</evidence>
<keyword evidence="2" id="KW-1185">Reference proteome</keyword>
<accession>A0ACA9LH96</accession>
<comment type="caution">
    <text evidence="1">The sequence shown here is derived from an EMBL/GenBank/DDBJ whole genome shotgun (WGS) entry which is preliminary data.</text>
</comment>
<feature type="non-terminal residue" evidence="1">
    <location>
        <position position="1"/>
    </location>
</feature>